<gene>
    <name evidence="1" type="ORF">OAN307_c28440</name>
</gene>
<evidence type="ECO:0000313" key="1">
    <source>
        <dbReference type="EMBL" id="AGI68412.1"/>
    </source>
</evidence>
<name>M9R852_9RHOB</name>
<sequence length="189" mass="20671">MLQFPSQHQIERLSALVGRYLKGPYCGPNCFDEELPFMDGIADSVRIACASLSVSNRRLSHQRRIPHAVLGNMTLALLAQKARLGAAGNFDELHAIVDECRVIHGVGPLLVYDVASRIGNFLGLEPTYVYLHSGTAKGARAFGLGGDKIDISQLPEAISMKLTAVQTEDFLCIFKAELRALNWPLVEGH</sequence>
<evidence type="ECO:0000313" key="2">
    <source>
        <dbReference type="Proteomes" id="UP000005307"/>
    </source>
</evidence>
<keyword evidence="2" id="KW-1185">Reference proteome</keyword>
<dbReference type="Proteomes" id="UP000005307">
    <property type="component" value="Chromosome"/>
</dbReference>
<dbReference type="HOGENOM" id="CLU_120906_0_0_5"/>
<dbReference type="KEGG" id="oat:OAN307_c28440"/>
<protein>
    <submittedName>
        <fullName evidence="1">Uncharacterized protein</fullName>
    </submittedName>
</protein>
<reference evidence="1 2" key="1">
    <citation type="journal article" date="2013" name="PLoS ONE">
        <title>Poles Apart: Arctic and Antarctic Octadecabacter strains Share High Genome Plasticity and a New Type of Xanthorhodopsin.</title>
        <authorList>
            <person name="Vollmers J."/>
            <person name="Voget S."/>
            <person name="Dietrich S."/>
            <person name="Gollnow K."/>
            <person name="Smits M."/>
            <person name="Meyer K."/>
            <person name="Brinkhoff T."/>
            <person name="Simon M."/>
            <person name="Daniel R."/>
        </authorList>
    </citation>
    <scope>NUCLEOTIDE SEQUENCE [LARGE SCALE GENOMIC DNA]</scope>
    <source>
        <strain evidence="1 2">307</strain>
    </source>
</reference>
<accession>M9R852</accession>
<dbReference type="EMBL" id="CP003740">
    <property type="protein sequence ID" value="AGI68412.1"/>
    <property type="molecule type" value="Genomic_DNA"/>
</dbReference>
<dbReference type="eggNOG" id="ENOG5032951">
    <property type="taxonomic scope" value="Bacteria"/>
</dbReference>
<dbReference type="AlphaFoldDB" id="M9R852"/>
<dbReference type="OrthoDB" id="9156397at2"/>
<organism evidence="1 2">
    <name type="scientific">Octadecabacter antarcticus 307</name>
    <dbReference type="NCBI Taxonomy" id="391626"/>
    <lineage>
        <taxon>Bacteria</taxon>
        <taxon>Pseudomonadati</taxon>
        <taxon>Pseudomonadota</taxon>
        <taxon>Alphaproteobacteria</taxon>
        <taxon>Rhodobacterales</taxon>
        <taxon>Roseobacteraceae</taxon>
        <taxon>Octadecabacter</taxon>
    </lineage>
</organism>
<proteinExistence type="predicted"/>
<dbReference type="RefSeq" id="WP_015500408.1">
    <property type="nucleotide sequence ID" value="NC_020911.1"/>
</dbReference>